<dbReference type="PANTHER" id="PTHR30146">
    <property type="entry name" value="LACI-RELATED TRANSCRIPTIONAL REPRESSOR"/>
    <property type="match status" value="1"/>
</dbReference>
<dbReference type="InterPro" id="IPR000843">
    <property type="entry name" value="HTH_LacI"/>
</dbReference>
<keyword evidence="4" id="KW-0804">Transcription</keyword>
<organism evidence="7 8">
    <name type="scientific">Candidatus Acetatifactor stercoripullorum</name>
    <dbReference type="NCBI Taxonomy" id="2838414"/>
    <lineage>
        <taxon>Bacteria</taxon>
        <taxon>Bacillati</taxon>
        <taxon>Bacillota</taxon>
        <taxon>Clostridia</taxon>
        <taxon>Lachnospirales</taxon>
        <taxon>Lachnospiraceae</taxon>
        <taxon>Acetatifactor</taxon>
    </lineage>
</organism>
<dbReference type="Pfam" id="PF13377">
    <property type="entry name" value="Peripla_BP_3"/>
    <property type="match status" value="1"/>
</dbReference>
<comment type="caution">
    <text evidence="7">The sequence shown here is derived from an EMBL/GenBank/DDBJ whole genome shotgun (WGS) entry which is preliminary data.</text>
</comment>
<dbReference type="GO" id="GO:0000976">
    <property type="term" value="F:transcription cis-regulatory region binding"/>
    <property type="evidence" value="ECO:0007669"/>
    <property type="project" value="TreeGrafter"/>
</dbReference>
<evidence type="ECO:0000256" key="5">
    <source>
        <dbReference type="SAM" id="MobiDB-lite"/>
    </source>
</evidence>
<accession>A0A9D1UBP6</accession>
<dbReference type="PANTHER" id="PTHR30146:SF148">
    <property type="entry name" value="HTH-TYPE TRANSCRIPTIONAL REPRESSOR PURR-RELATED"/>
    <property type="match status" value="1"/>
</dbReference>
<reference evidence="7" key="2">
    <citation type="submission" date="2021-04" db="EMBL/GenBank/DDBJ databases">
        <authorList>
            <person name="Gilroy R."/>
        </authorList>
    </citation>
    <scope>NUCLEOTIDE SEQUENCE</scope>
    <source>
        <strain evidence="7">CHK195-6426</strain>
    </source>
</reference>
<name>A0A9D1UBP6_9FIRM</name>
<dbReference type="CDD" id="cd01392">
    <property type="entry name" value="HTH_LacI"/>
    <property type="match status" value="1"/>
</dbReference>
<dbReference type="GO" id="GO:0003700">
    <property type="term" value="F:DNA-binding transcription factor activity"/>
    <property type="evidence" value="ECO:0007669"/>
    <property type="project" value="TreeGrafter"/>
</dbReference>
<dbReference type="PROSITE" id="PS50932">
    <property type="entry name" value="HTH_LACI_2"/>
    <property type="match status" value="1"/>
</dbReference>
<dbReference type="Gene3D" id="3.40.50.2300">
    <property type="match status" value="2"/>
</dbReference>
<evidence type="ECO:0000313" key="7">
    <source>
        <dbReference type="EMBL" id="HIW81388.1"/>
    </source>
</evidence>
<dbReference type="Proteomes" id="UP000824265">
    <property type="component" value="Unassembled WGS sequence"/>
</dbReference>
<evidence type="ECO:0000256" key="2">
    <source>
        <dbReference type="ARBA" id="ARBA00023015"/>
    </source>
</evidence>
<keyword evidence="2" id="KW-0805">Transcription regulation</keyword>
<keyword evidence="3" id="KW-0238">DNA-binding</keyword>
<protein>
    <submittedName>
        <fullName evidence="7">LacI family transcriptional regulator</fullName>
    </submittedName>
</protein>
<proteinExistence type="predicted"/>
<dbReference type="SUPFAM" id="SSF47413">
    <property type="entry name" value="lambda repressor-like DNA-binding domains"/>
    <property type="match status" value="1"/>
</dbReference>
<reference evidence="7" key="1">
    <citation type="journal article" date="2021" name="PeerJ">
        <title>Extensive microbial diversity within the chicken gut microbiome revealed by metagenomics and culture.</title>
        <authorList>
            <person name="Gilroy R."/>
            <person name="Ravi A."/>
            <person name="Getino M."/>
            <person name="Pursley I."/>
            <person name="Horton D.L."/>
            <person name="Alikhan N.F."/>
            <person name="Baker D."/>
            <person name="Gharbi K."/>
            <person name="Hall N."/>
            <person name="Watson M."/>
            <person name="Adriaenssens E.M."/>
            <person name="Foster-Nyarko E."/>
            <person name="Jarju S."/>
            <person name="Secka A."/>
            <person name="Antonio M."/>
            <person name="Oren A."/>
            <person name="Chaudhuri R.R."/>
            <person name="La Ragione R."/>
            <person name="Hildebrand F."/>
            <person name="Pallen M.J."/>
        </authorList>
    </citation>
    <scope>NUCLEOTIDE SEQUENCE</scope>
    <source>
        <strain evidence="7">CHK195-6426</strain>
    </source>
</reference>
<dbReference type="SUPFAM" id="SSF53822">
    <property type="entry name" value="Periplasmic binding protein-like I"/>
    <property type="match status" value="1"/>
</dbReference>
<evidence type="ECO:0000256" key="3">
    <source>
        <dbReference type="ARBA" id="ARBA00023125"/>
    </source>
</evidence>
<evidence type="ECO:0000256" key="1">
    <source>
        <dbReference type="ARBA" id="ARBA00022491"/>
    </source>
</evidence>
<sequence length="372" mass="41240">MASLKDISARCGVSVATVSKALNNHKDIGEDTKERIRKAAKELGYLPNLSARALKTNRTYAIGVLFADEARSGLTHDYFASVLDSFKRTAEKSGYDITFINSCRNREGRMSYLEHSRYRGFDGVVLACIDFNDPEVIELVQSDIPVVTIDYLFNNRIAVLSDNVNGMKDLLEYVYSKGHRKIAYIHGAESAVTSSRLSSFYRTAERLGLKVPDEYIREAAYRDTVTTYEVTNELLDLKEPPTCILYPDDFAAFGGISAIRQRGLRIPEDISVAGYDGIQSARNLEPQLATVRQDTEQIGCVAARELISLIERPKTTLIEQLIISGWVEEGKSVASIPGEKQQAFMPDGTGYPGGVKINATAKNSTKKGRKKE</sequence>
<dbReference type="SMART" id="SM00354">
    <property type="entry name" value="HTH_LACI"/>
    <property type="match status" value="1"/>
</dbReference>
<dbReference type="InterPro" id="IPR046335">
    <property type="entry name" value="LacI/GalR-like_sensor"/>
</dbReference>
<dbReference type="Gene3D" id="1.10.260.40">
    <property type="entry name" value="lambda repressor-like DNA-binding domains"/>
    <property type="match status" value="1"/>
</dbReference>
<dbReference type="Pfam" id="PF00356">
    <property type="entry name" value="LacI"/>
    <property type="match status" value="1"/>
</dbReference>
<evidence type="ECO:0000256" key="4">
    <source>
        <dbReference type="ARBA" id="ARBA00023163"/>
    </source>
</evidence>
<dbReference type="AlphaFoldDB" id="A0A9D1UBP6"/>
<keyword evidence="1" id="KW-0678">Repressor</keyword>
<dbReference type="InterPro" id="IPR010982">
    <property type="entry name" value="Lambda_DNA-bd_dom_sf"/>
</dbReference>
<evidence type="ECO:0000313" key="8">
    <source>
        <dbReference type="Proteomes" id="UP000824265"/>
    </source>
</evidence>
<evidence type="ECO:0000259" key="6">
    <source>
        <dbReference type="PROSITE" id="PS50932"/>
    </source>
</evidence>
<feature type="domain" description="HTH lacI-type" evidence="6">
    <location>
        <begin position="2"/>
        <end position="56"/>
    </location>
</feature>
<feature type="region of interest" description="Disordered" evidence="5">
    <location>
        <begin position="338"/>
        <end position="372"/>
    </location>
</feature>
<dbReference type="EMBL" id="DXGH01000041">
    <property type="protein sequence ID" value="HIW81388.1"/>
    <property type="molecule type" value="Genomic_DNA"/>
</dbReference>
<gene>
    <name evidence="7" type="ORF">H9742_07685</name>
</gene>
<dbReference type="InterPro" id="IPR028082">
    <property type="entry name" value="Peripla_BP_I"/>
</dbReference>
<dbReference type="CDD" id="cd06267">
    <property type="entry name" value="PBP1_LacI_sugar_binding-like"/>
    <property type="match status" value="1"/>
</dbReference>